<protein>
    <submittedName>
        <fullName evidence="13">ABC-type multidrug transport system, ATPase and permease component</fullName>
    </submittedName>
</protein>
<dbReference type="InterPro" id="IPR017871">
    <property type="entry name" value="ABC_transporter-like_CS"/>
</dbReference>
<dbReference type="GO" id="GO:0005886">
    <property type="term" value="C:plasma membrane"/>
    <property type="evidence" value="ECO:0007669"/>
    <property type="project" value="UniProtKB-SubCell"/>
</dbReference>
<sequence>MSLDASVGSTPSFKRSLQIVWVGVRRQPRWFAFAVAGSALYGVMTVLTAWAIGKVTREEVQPAVAAGHATAAQLWTIFGWIAGVVVVNVVGVVIRRIAAGYTMYNVAAGFRREVTRQYLRLPLSWHHRHPSGQLLSNANADVEATWNVFAPLPMAIGVVIMLVAGIVQMVLVDPVMAIIGLTVFPLLFLANMVFQRAMSPRVSRAQQLRAEVSEVAHESFEAALIVKSMGREQQESDRFEEVTRRLQAANVEVGRTRGTFDPVIEAIPTLGTLAVLAVGAHQVANGALEPAAVVQVAYLISVLAFPVRALGWVLGELPRTVVGWDRVDAVLKARGELEFGSSQPERRGASHARLDRIDYAYDIVDEAGEESTFQAIHGVSLEVEPGTTVALVGPTGSGKTTLTNLTLRLVDPDRGHVTLDGLDLRQVARGGVSSVAALVPQQTFMFDDTVAGNVTLGGDYSDEQVWAALEVAQATGFVRELPLGIETRVGERGTSLSGGQRQRIALARAVIRKPQLLVLDDATSAVDPAVEQAILAGLRASSAGTSVLVVAYRMSTITLADQIVYVEGGRVVDHGTHAELERRCTGYQRLVTAYAREAAERAALAADEEVDA</sequence>
<dbReference type="EMBL" id="LT629711">
    <property type="protein sequence ID" value="SDP03807.1"/>
    <property type="molecule type" value="Genomic_DNA"/>
</dbReference>
<evidence type="ECO:0000256" key="2">
    <source>
        <dbReference type="ARBA" id="ARBA00022448"/>
    </source>
</evidence>
<dbReference type="InterPro" id="IPR036640">
    <property type="entry name" value="ABC1_TM_sf"/>
</dbReference>
<keyword evidence="5" id="KW-0547">Nucleotide-binding</keyword>
<feature type="domain" description="ABC transmembrane type-1" evidence="12">
    <location>
        <begin position="31"/>
        <end position="319"/>
    </location>
</feature>
<dbReference type="Proteomes" id="UP000199077">
    <property type="component" value="Chromosome I"/>
</dbReference>
<feature type="domain" description="ABC transporter" evidence="11">
    <location>
        <begin position="352"/>
        <end position="593"/>
    </location>
</feature>
<feature type="transmembrane region" description="Helical" evidence="10">
    <location>
        <begin position="148"/>
        <end position="169"/>
    </location>
</feature>
<dbReference type="AlphaFoldDB" id="A0A1H0PFD5"/>
<comment type="subcellular location">
    <subcellularLocation>
        <location evidence="1">Cell membrane</location>
        <topology evidence="1">Multi-pass membrane protein</topology>
    </subcellularLocation>
</comment>
<dbReference type="InterPro" id="IPR011527">
    <property type="entry name" value="ABC1_TM_dom"/>
</dbReference>
<dbReference type="GO" id="GO:0016887">
    <property type="term" value="F:ATP hydrolysis activity"/>
    <property type="evidence" value="ECO:0007669"/>
    <property type="project" value="InterPro"/>
</dbReference>
<dbReference type="PANTHER" id="PTHR24221">
    <property type="entry name" value="ATP-BINDING CASSETTE SUB-FAMILY B"/>
    <property type="match status" value="1"/>
</dbReference>
<dbReference type="SUPFAM" id="SSF52540">
    <property type="entry name" value="P-loop containing nucleoside triphosphate hydrolases"/>
    <property type="match status" value="1"/>
</dbReference>
<keyword evidence="3" id="KW-1003">Cell membrane</keyword>
<dbReference type="SMART" id="SM00382">
    <property type="entry name" value="AAA"/>
    <property type="match status" value="1"/>
</dbReference>
<dbReference type="Pfam" id="PF00005">
    <property type="entry name" value="ABC_tran"/>
    <property type="match status" value="1"/>
</dbReference>
<evidence type="ECO:0000313" key="14">
    <source>
        <dbReference type="Proteomes" id="UP000199077"/>
    </source>
</evidence>
<accession>A0A1H0PFD5</accession>
<evidence type="ECO:0000256" key="1">
    <source>
        <dbReference type="ARBA" id="ARBA00004651"/>
    </source>
</evidence>
<dbReference type="InterPro" id="IPR027417">
    <property type="entry name" value="P-loop_NTPase"/>
</dbReference>
<dbReference type="Gene3D" id="1.20.1560.10">
    <property type="entry name" value="ABC transporter type 1, transmembrane domain"/>
    <property type="match status" value="1"/>
</dbReference>
<feature type="transmembrane region" description="Helical" evidence="10">
    <location>
        <begin position="72"/>
        <end position="94"/>
    </location>
</feature>
<dbReference type="Gene3D" id="3.40.50.300">
    <property type="entry name" value="P-loop containing nucleotide triphosphate hydrolases"/>
    <property type="match status" value="1"/>
</dbReference>
<evidence type="ECO:0000256" key="8">
    <source>
        <dbReference type="ARBA" id="ARBA00023136"/>
    </source>
</evidence>
<comment type="similarity">
    <text evidence="9">Belongs to the ABC transporter superfamily. Lipid exporter (TC 3.A.1.106) family.</text>
</comment>
<reference evidence="14" key="1">
    <citation type="submission" date="2016-10" db="EMBL/GenBank/DDBJ databases">
        <authorList>
            <person name="Varghese N."/>
            <person name="Submissions S."/>
        </authorList>
    </citation>
    <scope>NUCLEOTIDE SEQUENCE [LARGE SCALE GENOMIC DNA]</scope>
    <source>
        <strain evidence="14">DSM 22329</strain>
    </source>
</reference>
<evidence type="ECO:0000256" key="6">
    <source>
        <dbReference type="ARBA" id="ARBA00022840"/>
    </source>
</evidence>
<dbReference type="InterPro" id="IPR003439">
    <property type="entry name" value="ABC_transporter-like_ATP-bd"/>
</dbReference>
<evidence type="ECO:0000259" key="11">
    <source>
        <dbReference type="PROSITE" id="PS50893"/>
    </source>
</evidence>
<evidence type="ECO:0000256" key="3">
    <source>
        <dbReference type="ARBA" id="ARBA00022475"/>
    </source>
</evidence>
<keyword evidence="7 10" id="KW-1133">Transmembrane helix</keyword>
<evidence type="ECO:0000256" key="5">
    <source>
        <dbReference type="ARBA" id="ARBA00022741"/>
    </source>
</evidence>
<dbReference type="STRING" id="443156.SAMN04489867_1248"/>
<dbReference type="FunFam" id="3.40.50.300:FF:000299">
    <property type="entry name" value="ABC transporter ATP-binding protein/permease"/>
    <property type="match status" value="1"/>
</dbReference>
<dbReference type="GO" id="GO:0005524">
    <property type="term" value="F:ATP binding"/>
    <property type="evidence" value="ECO:0007669"/>
    <property type="project" value="UniProtKB-KW"/>
</dbReference>
<evidence type="ECO:0000256" key="9">
    <source>
        <dbReference type="ARBA" id="ARBA00061644"/>
    </source>
</evidence>
<dbReference type="GO" id="GO:0034040">
    <property type="term" value="F:ATPase-coupled lipid transmembrane transporter activity"/>
    <property type="evidence" value="ECO:0007669"/>
    <property type="project" value="TreeGrafter"/>
</dbReference>
<evidence type="ECO:0000259" key="12">
    <source>
        <dbReference type="PROSITE" id="PS50929"/>
    </source>
</evidence>
<feature type="transmembrane region" description="Helical" evidence="10">
    <location>
        <begin position="175"/>
        <end position="194"/>
    </location>
</feature>
<dbReference type="Pfam" id="PF00664">
    <property type="entry name" value="ABC_membrane"/>
    <property type="match status" value="1"/>
</dbReference>
<dbReference type="SUPFAM" id="SSF90123">
    <property type="entry name" value="ABC transporter transmembrane region"/>
    <property type="match status" value="1"/>
</dbReference>
<keyword evidence="8 10" id="KW-0472">Membrane</keyword>
<dbReference type="PROSITE" id="PS50929">
    <property type="entry name" value="ABC_TM1F"/>
    <property type="match status" value="1"/>
</dbReference>
<gene>
    <name evidence="13" type="ORF">SAMN04489867_1248</name>
</gene>
<organism evidence="13 14">
    <name type="scientific">Pedococcus dokdonensis</name>
    <dbReference type="NCBI Taxonomy" id="443156"/>
    <lineage>
        <taxon>Bacteria</taxon>
        <taxon>Bacillati</taxon>
        <taxon>Actinomycetota</taxon>
        <taxon>Actinomycetes</taxon>
        <taxon>Micrococcales</taxon>
        <taxon>Intrasporangiaceae</taxon>
        <taxon>Pedococcus</taxon>
    </lineage>
</organism>
<evidence type="ECO:0000256" key="7">
    <source>
        <dbReference type="ARBA" id="ARBA00022989"/>
    </source>
</evidence>
<evidence type="ECO:0000313" key="13">
    <source>
        <dbReference type="EMBL" id="SDP03807.1"/>
    </source>
</evidence>
<keyword evidence="2" id="KW-0813">Transport</keyword>
<name>A0A1H0PFD5_9MICO</name>
<keyword evidence="6" id="KW-0067">ATP-binding</keyword>
<dbReference type="GO" id="GO:0140359">
    <property type="term" value="F:ABC-type transporter activity"/>
    <property type="evidence" value="ECO:0007669"/>
    <property type="project" value="InterPro"/>
</dbReference>
<dbReference type="InterPro" id="IPR039421">
    <property type="entry name" value="Type_1_exporter"/>
</dbReference>
<evidence type="ECO:0000256" key="10">
    <source>
        <dbReference type="SAM" id="Phobius"/>
    </source>
</evidence>
<keyword evidence="14" id="KW-1185">Reference proteome</keyword>
<proteinExistence type="inferred from homology"/>
<feature type="transmembrane region" description="Helical" evidence="10">
    <location>
        <begin position="30"/>
        <end position="52"/>
    </location>
</feature>
<dbReference type="PROSITE" id="PS00211">
    <property type="entry name" value="ABC_TRANSPORTER_1"/>
    <property type="match status" value="1"/>
</dbReference>
<evidence type="ECO:0000256" key="4">
    <source>
        <dbReference type="ARBA" id="ARBA00022692"/>
    </source>
</evidence>
<dbReference type="PROSITE" id="PS50893">
    <property type="entry name" value="ABC_TRANSPORTER_2"/>
    <property type="match status" value="1"/>
</dbReference>
<keyword evidence="4 10" id="KW-0812">Transmembrane</keyword>
<dbReference type="InterPro" id="IPR003593">
    <property type="entry name" value="AAA+_ATPase"/>
</dbReference>
<dbReference type="RefSeq" id="WP_231961473.1">
    <property type="nucleotide sequence ID" value="NZ_LT629711.1"/>
</dbReference>
<dbReference type="PANTHER" id="PTHR24221:SF654">
    <property type="entry name" value="ATP-BINDING CASSETTE SUB-FAMILY B MEMBER 6"/>
    <property type="match status" value="1"/>
</dbReference>